<reference evidence="2 3" key="1">
    <citation type="submission" date="2023-05" db="EMBL/GenBank/DDBJ databases">
        <title>B98-5 Cell Line De Novo Hybrid Assembly: An Optical Mapping Approach.</title>
        <authorList>
            <person name="Kananen K."/>
            <person name="Auerbach J.A."/>
            <person name="Kautto E."/>
            <person name="Blachly J.S."/>
        </authorList>
    </citation>
    <scope>NUCLEOTIDE SEQUENCE [LARGE SCALE GENOMIC DNA]</scope>
    <source>
        <strain evidence="2">B95-8</strain>
        <tissue evidence="2">Cell line</tissue>
    </source>
</reference>
<feature type="region of interest" description="Disordered" evidence="1">
    <location>
        <begin position="31"/>
        <end position="96"/>
    </location>
</feature>
<name>A0ABQ9VNQ5_SAGOE</name>
<accession>A0ABQ9VNQ5</accession>
<comment type="caution">
    <text evidence="2">The sequence shown here is derived from an EMBL/GenBank/DDBJ whole genome shotgun (WGS) entry which is preliminary data.</text>
</comment>
<evidence type="ECO:0000313" key="3">
    <source>
        <dbReference type="Proteomes" id="UP001266305"/>
    </source>
</evidence>
<evidence type="ECO:0000313" key="2">
    <source>
        <dbReference type="EMBL" id="KAK2111011.1"/>
    </source>
</evidence>
<evidence type="ECO:0000256" key="1">
    <source>
        <dbReference type="SAM" id="MobiDB-lite"/>
    </source>
</evidence>
<dbReference type="EMBL" id="JASSZA010000005">
    <property type="protein sequence ID" value="KAK2111011.1"/>
    <property type="molecule type" value="Genomic_DNA"/>
</dbReference>
<dbReference type="Proteomes" id="UP001266305">
    <property type="component" value="Unassembled WGS sequence"/>
</dbReference>
<protein>
    <submittedName>
        <fullName evidence="2">Uncharacterized protein</fullName>
    </submittedName>
</protein>
<organism evidence="2 3">
    <name type="scientific">Saguinus oedipus</name>
    <name type="common">Cotton-top tamarin</name>
    <name type="synonym">Oedipomidas oedipus</name>
    <dbReference type="NCBI Taxonomy" id="9490"/>
    <lineage>
        <taxon>Eukaryota</taxon>
        <taxon>Metazoa</taxon>
        <taxon>Chordata</taxon>
        <taxon>Craniata</taxon>
        <taxon>Vertebrata</taxon>
        <taxon>Euteleostomi</taxon>
        <taxon>Mammalia</taxon>
        <taxon>Eutheria</taxon>
        <taxon>Euarchontoglires</taxon>
        <taxon>Primates</taxon>
        <taxon>Haplorrhini</taxon>
        <taxon>Platyrrhini</taxon>
        <taxon>Cebidae</taxon>
        <taxon>Callitrichinae</taxon>
        <taxon>Saguinus</taxon>
    </lineage>
</organism>
<gene>
    <name evidence="2" type="ORF">P7K49_010757</name>
</gene>
<proteinExistence type="predicted"/>
<keyword evidence="3" id="KW-1185">Reference proteome</keyword>
<sequence length="124" mass="12729">MLTLPYCRESGKGGEVRWCLQLEVSRGLRVDEAGRLGMGGRTASSQGRHPDPGGQDLSPSSGSEVLEERDAVATQKIGGGPPPFEKSENSEPEAEVELVGAKALEVALGGGSGAALWTVLGSPG</sequence>